<dbReference type="PANTHER" id="PTHR21255:SF7">
    <property type="entry name" value="DYNEIN LIGHT CHAIN TCTEX-TYPE PROTEIN 2B"/>
    <property type="match status" value="1"/>
</dbReference>
<dbReference type="EMBL" id="CAJNOM010000445">
    <property type="protein sequence ID" value="CAF1442397.1"/>
    <property type="molecule type" value="Genomic_DNA"/>
</dbReference>
<evidence type="ECO:0000313" key="2">
    <source>
        <dbReference type="EMBL" id="CAF0952768.1"/>
    </source>
</evidence>
<dbReference type="InterPro" id="IPR005334">
    <property type="entry name" value="Tctex-1-like"/>
</dbReference>
<dbReference type="EMBL" id="CAJNOM010000349">
    <property type="protein sequence ID" value="CAF1381401.1"/>
    <property type="molecule type" value="Genomic_DNA"/>
</dbReference>
<evidence type="ECO:0000313" key="7">
    <source>
        <dbReference type="Proteomes" id="UP000663832"/>
    </source>
</evidence>
<proteinExistence type="inferred from homology"/>
<dbReference type="EMBL" id="CAJNOI010000213">
    <property type="protein sequence ID" value="CAF1187729.1"/>
    <property type="molecule type" value="Genomic_DNA"/>
</dbReference>
<protein>
    <submittedName>
        <fullName evidence="2">Uncharacterized protein</fullName>
    </submittedName>
</protein>
<evidence type="ECO:0000313" key="6">
    <source>
        <dbReference type="EMBL" id="CAF1442397.1"/>
    </source>
</evidence>
<dbReference type="GO" id="GO:0005868">
    <property type="term" value="C:cytoplasmic dynein complex"/>
    <property type="evidence" value="ECO:0007669"/>
    <property type="project" value="TreeGrafter"/>
</dbReference>
<comment type="caution">
    <text evidence="2">The sequence shown here is derived from an EMBL/GenBank/DDBJ whole genome shotgun (WGS) entry which is preliminary data.</text>
</comment>
<dbReference type="Gene3D" id="3.30.1140.40">
    <property type="entry name" value="Tctex-1"/>
    <property type="match status" value="1"/>
</dbReference>
<gene>
    <name evidence="2" type="ORF">BJG266_LOCUS13310</name>
    <name evidence="3" type="ORF">BJG266_LOCUS26149</name>
    <name evidence="4" type="ORF">QVE165_LOCUS35680</name>
    <name evidence="5" type="ORF">QVE165_LOCUS39643</name>
    <name evidence="6" type="ORF">QVE165_LOCUS39722</name>
</gene>
<sequence length="318" mass="38377">MNSHQILSKQITFQRDTNHSLPYIKYQNNIYKQKGIAHLFELKESYFLKIRRKKFESIDNSGSTKIFSNRINNLFKIRNESNENLSRIIKKPTHLQSIRCGSFENLSNLIEKSLKQIDEYRLKFEKSLVEQNSIKHSIENNSLLKFPQKPKIPNELIGKLNENNLENFIFNSNLNKTDDLNTLIGRYELISSINPKENIYNKNEINENFSLNIFEYIDEYWKYFNRLLDEYFSKNIFYENFQSKLNCLALCEQIKDFFKKFSQRYKIIVQIYIQQHFDQSILIASRSLWDKTFDQFLEKKFFKKNIFVLIVVFFIYKE</sequence>
<evidence type="ECO:0000313" key="5">
    <source>
        <dbReference type="EMBL" id="CAF1441345.1"/>
    </source>
</evidence>
<dbReference type="OrthoDB" id="10024356at2759"/>
<dbReference type="GO" id="GO:0005737">
    <property type="term" value="C:cytoplasm"/>
    <property type="evidence" value="ECO:0007669"/>
    <property type="project" value="TreeGrafter"/>
</dbReference>
<dbReference type="Proteomes" id="UP000663832">
    <property type="component" value="Unassembled WGS sequence"/>
</dbReference>
<evidence type="ECO:0000313" key="8">
    <source>
        <dbReference type="Proteomes" id="UP000663877"/>
    </source>
</evidence>
<dbReference type="Proteomes" id="UP000663877">
    <property type="component" value="Unassembled WGS sequence"/>
</dbReference>
<dbReference type="PANTHER" id="PTHR21255">
    <property type="entry name" value="T-COMPLEX-ASSOCIATED-TESTIS-EXPRESSED 1/ DYNEIN LIGHT CHAIN"/>
    <property type="match status" value="1"/>
</dbReference>
<reference evidence="2" key="1">
    <citation type="submission" date="2021-02" db="EMBL/GenBank/DDBJ databases">
        <authorList>
            <person name="Nowell W R."/>
        </authorList>
    </citation>
    <scope>NUCLEOTIDE SEQUENCE</scope>
</reference>
<dbReference type="EMBL" id="CAJNOM010000443">
    <property type="protein sequence ID" value="CAF1441345.1"/>
    <property type="molecule type" value="Genomic_DNA"/>
</dbReference>
<evidence type="ECO:0000313" key="4">
    <source>
        <dbReference type="EMBL" id="CAF1381401.1"/>
    </source>
</evidence>
<dbReference type="AlphaFoldDB" id="A0A814D9D5"/>
<comment type="similarity">
    <text evidence="1">Belongs to the dynein light chain Tctex-type family.</text>
</comment>
<dbReference type="GO" id="GO:0045505">
    <property type="term" value="F:dynein intermediate chain binding"/>
    <property type="evidence" value="ECO:0007669"/>
    <property type="project" value="TreeGrafter"/>
</dbReference>
<evidence type="ECO:0000256" key="1">
    <source>
        <dbReference type="ARBA" id="ARBA00005361"/>
    </source>
</evidence>
<dbReference type="Pfam" id="PF03645">
    <property type="entry name" value="Tctex-1"/>
    <property type="match status" value="1"/>
</dbReference>
<dbReference type="CDD" id="cd21451">
    <property type="entry name" value="DLC-like_TCTEX1D"/>
    <property type="match status" value="1"/>
</dbReference>
<accession>A0A814D9D5</accession>
<dbReference type="InterPro" id="IPR038586">
    <property type="entry name" value="Tctex-1-like_sf"/>
</dbReference>
<name>A0A814D9D5_9BILA</name>
<dbReference type="GO" id="GO:0007018">
    <property type="term" value="P:microtubule-based movement"/>
    <property type="evidence" value="ECO:0007669"/>
    <property type="project" value="TreeGrafter"/>
</dbReference>
<evidence type="ECO:0000313" key="3">
    <source>
        <dbReference type="EMBL" id="CAF1187729.1"/>
    </source>
</evidence>
<dbReference type="EMBL" id="CAJNOI010000053">
    <property type="protein sequence ID" value="CAF0952768.1"/>
    <property type="molecule type" value="Genomic_DNA"/>
</dbReference>
<organism evidence="2 8">
    <name type="scientific">Adineta steineri</name>
    <dbReference type="NCBI Taxonomy" id="433720"/>
    <lineage>
        <taxon>Eukaryota</taxon>
        <taxon>Metazoa</taxon>
        <taxon>Spiralia</taxon>
        <taxon>Gnathifera</taxon>
        <taxon>Rotifera</taxon>
        <taxon>Eurotatoria</taxon>
        <taxon>Bdelloidea</taxon>
        <taxon>Adinetida</taxon>
        <taxon>Adinetidae</taxon>
        <taxon>Adineta</taxon>
    </lineage>
</organism>
<keyword evidence="7" id="KW-1185">Reference proteome</keyword>